<protein>
    <recommendedName>
        <fullName evidence="5">CCHC-type domain-containing protein</fullName>
    </recommendedName>
</protein>
<evidence type="ECO:0000313" key="4">
    <source>
        <dbReference type="Proteomes" id="UP000283269"/>
    </source>
</evidence>
<name>A0A409X6N9_PSICY</name>
<keyword evidence="1" id="KW-0507">mRNA processing</keyword>
<dbReference type="OrthoDB" id="4230923at2759"/>
<feature type="region of interest" description="Disordered" evidence="2">
    <location>
        <begin position="1"/>
        <end position="39"/>
    </location>
</feature>
<dbReference type="InterPro" id="IPR036875">
    <property type="entry name" value="Znf_CCHC_sf"/>
</dbReference>
<comment type="caution">
    <text evidence="3">The sequence shown here is derived from an EMBL/GenBank/DDBJ whole genome shotgun (WGS) entry which is preliminary data.</text>
</comment>
<organism evidence="3 4">
    <name type="scientific">Psilocybe cyanescens</name>
    <dbReference type="NCBI Taxonomy" id="93625"/>
    <lineage>
        <taxon>Eukaryota</taxon>
        <taxon>Fungi</taxon>
        <taxon>Dikarya</taxon>
        <taxon>Basidiomycota</taxon>
        <taxon>Agaricomycotina</taxon>
        <taxon>Agaricomycetes</taxon>
        <taxon>Agaricomycetidae</taxon>
        <taxon>Agaricales</taxon>
        <taxon>Agaricineae</taxon>
        <taxon>Strophariaceae</taxon>
        <taxon>Psilocybe</taxon>
    </lineage>
</organism>
<proteinExistence type="predicted"/>
<dbReference type="SUPFAM" id="SSF57756">
    <property type="entry name" value="Retrovirus zinc finger-like domains"/>
    <property type="match status" value="1"/>
</dbReference>
<sequence>MNTISGTARNRKATPANGTSGSKDATKTPGQQTRANGPAELVEGIEVIKGSKDGRVFLKKRQLLVPEGHPLTMAMAGSCLHQVMELLPNVPLLVMQGMRALAYLMEDADQEEATQTYHNGFNSELEFFMSELTQLIKHTQTKVDAKLEEISKVTEDLAKSVRTLELQRRNTMLEPVQILGQPSYSQILSQLPTSTSPKMLARHGIRWCQLMLKGIRSNSSIEGLGDHEICDKLNRALKESELAEIHLCSATKQRNGGLLVEFDLDYGAAWGRKGENIAKICQTIGKGVEMQKRSYQLIAKFVPLSVEPGDPNFIGKVEESNRMEAGVITSMRWAKAVERQKANQKWAHIILSTDNVNKANQIIALGIYIANKKVTVEKCKVDPIRCMKCQGYNYYAKDCSAVGDICGQCSEKGHQTKECSSQKKYCILCASGDHTSYNRMCPTFQKKAADKNLVTPENTLPFIPMDEPWTWSTNPDVPPGAARQDEANIVTANPHQQSQKNTSQTNT</sequence>
<dbReference type="STRING" id="93625.A0A409X6N9"/>
<feature type="region of interest" description="Disordered" evidence="2">
    <location>
        <begin position="467"/>
        <end position="507"/>
    </location>
</feature>
<dbReference type="GO" id="GO:0003676">
    <property type="term" value="F:nucleic acid binding"/>
    <property type="evidence" value="ECO:0007669"/>
    <property type="project" value="InterPro"/>
</dbReference>
<reference evidence="3 4" key="1">
    <citation type="journal article" date="2018" name="Evol. Lett.">
        <title>Horizontal gene cluster transfer increased hallucinogenic mushroom diversity.</title>
        <authorList>
            <person name="Reynolds H.T."/>
            <person name="Vijayakumar V."/>
            <person name="Gluck-Thaler E."/>
            <person name="Korotkin H.B."/>
            <person name="Matheny P.B."/>
            <person name="Slot J.C."/>
        </authorList>
    </citation>
    <scope>NUCLEOTIDE SEQUENCE [LARGE SCALE GENOMIC DNA]</scope>
    <source>
        <strain evidence="3 4">2631</strain>
    </source>
</reference>
<keyword evidence="4" id="KW-1185">Reference proteome</keyword>
<feature type="compositionally biased region" description="Low complexity" evidence="2">
    <location>
        <begin position="496"/>
        <end position="507"/>
    </location>
</feature>
<evidence type="ECO:0000256" key="2">
    <source>
        <dbReference type="SAM" id="MobiDB-lite"/>
    </source>
</evidence>
<dbReference type="GO" id="GO:0006397">
    <property type="term" value="P:mRNA processing"/>
    <property type="evidence" value="ECO:0007669"/>
    <property type="project" value="UniProtKB-KW"/>
</dbReference>
<accession>A0A409X6N9</accession>
<evidence type="ECO:0000313" key="3">
    <source>
        <dbReference type="EMBL" id="PPQ86443.1"/>
    </source>
</evidence>
<evidence type="ECO:0008006" key="5">
    <source>
        <dbReference type="Google" id="ProtNLM"/>
    </source>
</evidence>
<dbReference type="GO" id="GO:0008270">
    <property type="term" value="F:zinc ion binding"/>
    <property type="evidence" value="ECO:0007669"/>
    <property type="project" value="InterPro"/>
</dbReference>
<dbReference type="EMBL" id="NHYD01002492">
    <property type="protein sequence ID" value="PPQ86443.1"/>
    <property type="molecule type" value="Genomic_DNA"/>
</dbReference>
<evidence type="ECO:0000256" key="1">
    <source>
        <dbReference type="ARBA" id="ARBA00022664"/>
    </source>
</evidence>
<dbReference type="Proteomes" id="UP000283269">
    <property type="component" value="Unassembled WGS sequence"/>
</dbReference>
<dbReference type="InParanoid" id="A0A409X6N9"/>
<dbReference type="AlphaFoldDB" id="A0A409X6N9"/>
<gene>
    <name evidence="3" type="ORF">CVT25_008103</name>
</gene>
<feature type="compositionally biased region" description="Polar residues" evidence="2">
    <location>
        <begin position="16"/>
        <end position="35"/>
    </location>
</feature>